<evidence type="ECO:0000256" key="1">
    <source>
        <dbReference type="SAM" id="MobiDB-lite"/>
    </source>
</evidence>
<dbReference type="EMBL" id="ML977337">
    <property type="protein sequence ID" value="KAF2110755.1"/>
    <property type="molecule type" value="Genomic_DNA"/>
</dbReference>
<keyword evidence="3" id="KW-1185">Reference proteome</keyword>
<evidence type="ECO:0000313" key="3">
    <source>
        <dbReference type="Proteomes" id="UP000799770"/>
    </source>
</evidence>
<proteinExistence type="predicted"/>
<reference evidence="2" key="1">
    <citation type="journal article" date="2020" name="Stud. Mycol.">
        <title>101 Dothideomycetes genomes: a test case for predicting lifestyles and emergence of pathogens.</title>
        <authorList>
            <person name="Haridas S."/>
            <person name="Albert R."/>
            <person name="Binder M."/>
            <person name="Bloem J."/>
            <person name="Labutti K."/>
            <person name="Salamov A."/>
            <person name="Andreopoulos B."/>
            <person name="Baker S."/>
            <person name="Barry K."/>
            <person name="Bills G."/>
            <person name="Bluhm B."/>
            <person name="Cannon C."/>
            <person name="Castanera R."/>
            <person name="Culley D."/>
            <person name="Daum C."/>
            <person name="Ezra D."/>
            <person name="Gonzalez J."/>
            <person name="Henrissat B."/>
            <person name="Kuo A."/>
            <person name="Liang C."/>
            <person name="Lipzen A."/>
            <person name="Lutzoni F."/>
            <person name="Magnuson J."/>
            <person name="Mondo S."/>
            <person name="Nolan M."/>
            <person name="Ohm R."/>
            <person name="Pangilinan J."/>
            <person name="Park H.-J."/>
            <person name="Ramirez L."/>
            <person name="Alfaro M."/>
            <person name="Sun H."/>
            <person name="Tritt A."/>
            <person name="Yoshinaga Y."/>
            <person name="Zwiers L.-H."/>
            <person name="Turgeon B."/>
            <person name="Goodwin S."/>
            <person name="Spatafora J."/>
            <person name="Crous P."/>
            <person name="Grigoriev I."/>
        </authorList>
    </citation>
    <scope>NUCLEOTIDE SEQUENCE</scope>
    <source>
        <strain evidence="2">CBS 627.86</strain>
    </source>
</reference>
<accession>A0A6A5YUE5</accession>
<gene>
    <name evidence="2" type="ORF">BDV96DRAFT_583677</name>
</gene>
<feature type="region of interest" description="Disordered" evidence="1">
    <location>
        <begin position="86"/>
        <end position="132"/>
    </location>
</feature>
<sequence length="319" mass="36018">MASSQSQSNQLTSILTTRCQRKSCPHQECPLRGCSQTCRNLSWCEQCTRFWCDDCWDDVDAHQPVEVEIPGMKVHEKAMHLVFSAGGSRDTETTTEEENAAIPSPRPPTQDRETLVGHQNEGPLLPSVSGAQPQELQDSRLQVTTPLPESTQRALAIPRDEDNAAPRSFDLQQYQFQIRMLEHINKHLQIFTPGEYNTAQGQPSQDYQPQLMRLEQRNKIGVLAAREQNNTTPHPISSQDYLAQMTLLEQVNKKRLLADREQDNAAPQPAGLQGPETQTSLPEQGSKRRRLGARLRNSDTDQRLDSSPKQKDQERDMAS</sequence>
<evidence type="ECO:0000313" key="2">
    <source>
        <dbReference type="EMBL" id="KAF2110755.1"/>
    </source>
</evidence>
<protein>
    <submittedName>
        <fullName evidence="2">Uncharacterized protein</fullName>
    </submittedName>
</protein>
<organism evidence="2 3">
    <name type="scientific">Lophiotrema nucula</name>
    <dbReference type="NCBI Taxonomy" id="690887"/>
    <lineage>
        <taxon>Eukaryota</taxon>
        <taxon>Fungi</taxon>
        <taxon>Dikarya</taxon>
        <taxon>Ascomycota</taxon>
        <taxon>Pezizomycotina</taxon>
        <taxon>Dothideomycetes</taxon>
        <taxon>Pleosporomycetidae</taxon>
        <taxon>Pleosporales</taxon>
        <taxon>Lophiotremataceae</taxon>
        <taxon>Lophiotrema</taxon>
    </lineage>
</organism>
<dbReference type="Proteomes" id="UP000799770">
    <property type="component" value="Unassembled WGS sequence"/>
</dbReference>
<name>A0A6A5YUE5_9PLEO</name>
<feature type="compositionally biased region" description="Basic and acidic residues" evidence="1">
    <location>
        <begin position="296"/>
        <end position="319"/>
    </location>
</feature>
<dbReference type="AlphaFoldDB" id="A0A6A5YUE5"/>
<dbReference type="OrthoDB" id="3540669at2759"/>
<feature type="region of interest" description="Disordered" evidence="1">
    <location>
        <begin position="262"/>
        <end position="319"/>
    </location>
</feature>